<dbReference type="InterPro" id="IPR051437">
    <property type="entry name" value="TTLL_monoglycylase"/>
</dbReference>
<evidence type="ECO:0000313" key="5">
    <source>
        <dbReference type="EMBL" id="CAE7508037.1"/>
    </source>
</evidence>
<name>A0A812T5G2_9DINO</name>
<accession>A0A812T5G2</accession>
<evidence type="ECO:0000256" key="1">
    <source>
        <dbReference type="ARBA" id="ARBA00022598"/>
    </source>
</evidence>
<reference evidence="5" key="1">
    <citation type="submission" date="2021-02" db="EMBL/GenBank/DDBJ databases">
        <authorList>
            <person name="Dougan E. K."/>
            <person name="Rhodes N."/>
            <person name="Thang M."/>
            <person name="Chan C."/>
        </authorList>
    </citation>
    <scope>NUCLEOTIDE SEQUENCE</scope>
</reference>
<dbReference type="GO" id="GO:0005524">
    <property type="term" value="F:ATP binding"/>
    <property type="evidence" value="ECO:0007669"/>
    <property type="project" value="UniProtKB-KW"/>
</dbReference>
<dbReference type="GO" id="GO:0070736">
    <property type="term" value="F:protein-glycine ligase activity, initiating"/>
    <property type="evidence" value="ECO:0007669"/>
    <property type="project" value="TreeGrafter"/>
</dbReference>
<feature type="compositionally biased region" description="Low complexity" evidence="4">
    <location>
        <begin position="42"/>
        <end position="52"/>
    </location>
</feature>
<dbReference type="OrthoDB" id="10457449at2759"/>
<keyword evidence="1" id="KW-0436">Ligase</keyword>
<sequence length="222" mass="24293">MPGASQSPARILAARRRDASEEPREPEEAPAGQVLQEDGPPDAEAAPSPSSDKAAEAADTEPEAEAAGSPPLSFKGSPSAPSKSRSCGPSRSEYISRFVSRMRNAQIAMKCARHLTDWKRLHGCPQSSPVFICAGGYPDFTNAMRRRGWYQNEDKDSRFFDIKWAPAAAIDHDNLLAGQVVNHFHGNREITTKVGLTLNLRNCLPMCGADPDSFYPELRRQN</sequence>
<dbReference type="EMBL" id="CAJNDS010002517">
    <property type="protein sequence ID" value="CAE7508037.1"/>
    <property type="molecule type" value="Genomic_DNA"/>
</dbReference>
<dbReference type="AlphaFoldDB" id="A0A812T5G2"/>
<feature type="compositionally biased region" description="Basic and acidic residues" evidence="4">
    <location>
        <begin position="15"/>
        <end position="27"/>
    </location>
</feature>
<keyword evidence="6" id="KW-1185">Reference proteome</keyword>
<dbReference type="PANTHER" id="PTHR45870:SF2">
    <property type="entry name" value="TUBULIN MONOGLYCYLASE TTLL3"/>
    <property type="match status" value="1"/>
</dbReference>
<evidence type="ECO:0000313" key="6">
    <source>
        <dbReference type="Proteomes" id="UP000604046"/>
    </source>
</evidence>
<feature type="region of interest" description="Disordered" evidence="4">
    <location>
        <begin position="1"/>
        <end position="90"/>
    </location>
</feature>
<evidence type="ECO:0000256" key="3">
    <source>
        <dbReference type="ARBA" id="ARBA00022840"/>
    </source>
</evidence>
<dbReference type="Proteomes" id="UP000604046">
    <property type="component" value="Unassembled WGS sequence"/>
</dbReference>
<dbReference type="GO" id="GO:0015630">
    <property type="term" value="C:microtubule cytoskeleton"/>
    <property type="evidence" value="ECO:0007669"/>
    <property type="project" value="TreeGrafter"/>
</dbReference>
<evidence type="ECO:0000256" key="4">
    <source>
        <dbReference type="SAM" id="MobiDB-lite"/>
    </source>
</evidence>
<gene>
    <name evidence="5" type="primary">TTLL3D</name>
    <name evidence="5" type="ORF">SNAT2548_LOCUS28449</name>
</gene>
<keyword evidence="3" id="KW-0067">ATP-binding</keyword>
<evidence type="ECO:0000256" key="2">
    <source>
        <dbReference type="ARBA" id="ARBA00022741"/>
    </source>
</evidence>
<organism evidence="5 6">
    <name type="scientific">Symbiodinium natans</name>
    <dbReference type="NCBI Taxonomy" id="878477"/>
    <lineage>
        <taxon>Eukaryota</taxon>
        <taxon>Sar</taxon>
        <taxon>Alveolata</taxon>
        <taxon>Dinophyceae</taxon>
        <taxon>Suessiales</taxon>
        <taxon>Symbiodiniaceae</taxon>
        <taxon>Symbiodinium</taxon>
    </lineage>
</organism>
<dbReference type="PANTHER" id="PTHR45870">
    <property type="entry name" value="TUBULIN MONOGLYCYLASE TTLL3"/>
    <property type="match status" value="1"/>
</dbReference>
<protein>
    <submittedName>
        <fullName evidence="5">TTLL3D protein</fullName>
    </submittedName>
</protein>
<feature type="compositionally biased region" description="Polar residues" evidence="4">
    <location>
        <begin position="79"/>
        <end position="89"/>
    </location>
</feature>
<proteinExistence type="predicted"/>
<keyword evidence="2" id="KW-0547">Nucleotide-binding</keyword>
<comment type="caution">
    <text evidence="5">The sequence shown here is derived from an EMBL/GenBank/DDBJ whole genome shotgun (WGS) entry which is preliminary data.</text>
</comment>